<dbReference type="RefSeq" id="WP_111728284.1">
    <property type="nucleotide sequence ID" value="NZ_QHKO01000001.1"/>
</dbReference>
<dbReference type="EMBL" id="QHKO01000001">
    <property type="protein sequence ID" value="RAL25112.1"/>
    <property type="molecule type" value="Genomic_DNA"/>
</dbReference>
<dbReference type="InterPro" id="IPR016181">
    <property type="entry name" value="Acyl_CoA_acyltransferase"/>
</dbReference>
<protein>
    <submittedName>
        <fullName evidence="2">GNAT family N-acetyltransferase</fullName>
    </submittedName>
</protein>
<keyword evidence="2" id="KW-0808">Transferase</keyword>
<sequence length="168" mass="17974">MQLRSYHWEDKDALFALYAGAFESDAEARLVAAFHEQPVEPLVSLIAEDGGDIVGHIALTPVRVEGLKGELAMGLAPMAVVEGRRGEGIGLALIEAGLVASRELGAVAVVVLGHPTYYPKAGFRPAQHFGLRSEYDVPPEVFMAVELVPGALREAAGLVRYHALFADL</sequence>
<reference evidence="2 3" key="1">
    <citation type="submission" date="2018-05" db="EMBL/GenBank/DDBJ databases">
        <title>Lujinxingia marina gen. nov. sp. nov., a new facultative anaerobic member of the class Deltaproteobacteria, and proposal of Lujinxingaceae fam. nov.</title>
        <authorList>
            <person name="Li C.-M."/>
        </authorList>
    </citation>
    <scope>NUCLEOTIDE SEQUENCE [LARGE SCALE GENOMIC DNA]</scope>
    <source>
        <strain evidence="2 3">B210</strain>
    </source>
</reference>
<evidence type="ECO:0000313" key="2">
    <source>
        <dbReference type="EMBL" id="RAL25112.1"/>
    </source>
</evidence>
<evidence type="ECO:0000313" key="3">
    <source>
        <dbReference type="Proteomes" id="UP000249169"/>
    </source>
</evidence>
<dbReference type="SUPFAM" id="SSF55729">
    <property type="entry name" value="Acyl-CoA N-acyltransferases (Nat)"/>
    <property type="match status" value="1"/>
</dbReference>
<keyword evidence="3" id="KW-1185">Reference proteome</keyword>
<dbReference type="AlphaFoldDB" id="A0A328CAF7"/>
<proteinExistence type="predicted"/>
<evidence type="ECO:0000259" key="1">
    <source>
        <dbReference type="PROSITE" id="PS51186"/>
    </source>
</evidence>
<organism evidence="2 3">
    <name type="scientific">Lujinxingia litoralis</name>
    <dbReference type="NCBI Taxonomy" id="2211119"/>
    <lineage>
        <taxon>Bacteria</taxon>
        <taxon>Deltaproteobacteria</taxon>
        <taxon>Bradymonadales</taxon>
        <taxon>Lujinxingiaceae</taxon>
        <taxon>Lujinxingia</taxon>
    </lineage>
</organism>
<dbReference type="Proteomes" id="UP000249169">
    <property type="component" value="Unassembled WGS sequence"/>
</dbReference>
<dbReference type="InterPro" id="IPR000182">
    <property type="entry name" value="GNAT_dom"/>
</dbReference>
<dbReference type="GO" id="GO:0016747">
    <property type="term" value="F:acyltransferase activity, transferring groups other than amino-acyl groups"/>
    <property type="evidence" value="ECO:0007669"/>
    <property type="project" value="InterPro"/>
</dbReference>
<dbReference type="Gene3D" id="3.40.630.30">
    <property type="match status" value="1"/>
</dbReference>
<gene>
    <name evidence="2" type="ORF">DL240_02545</name>
</gene>
<dbReference type="PROSITE" id="PS51186">
    <property type="entry name" value="GNAT"/>
    <property type="match status" value="1"/>
</dbReference>
<comment type="caution">
    <text evidence="2">The sequence shown here is derived from an EMBL/GenBank/DDBJ whole genome shotgun (WGS) entry which is preliminary data.</text>
</comment>
<accession>A0A328CAF7</accession>
<feature type="domain" description="N-acetyltransferase" evidence="1">
    <location>
        <begin position="1"/>
        <end position="148"/>
    </location>
</feature>
<dbReference type="OrthoDB" id="9797178at2"/>
<dbReference type="Pfam" id="PF13527">
    <property type="entry name" value="Acetyltransf_9"/>
    <property type="match status" value="1"/>
</dbReference>
<name>A0A328CAF7_9DELT</name>
<dbReference type="CDD" id="cd04301">
    <property type="entry name" value="NAT_SF"/>
    <property type="match status" value="1"/>
</dbReference>